<keyword evidence="2" id="KW-0472">Membrane</keyword>
<evidence type="ECO:0000313" key="3">
    <source>
        <dbReference type="EMBL" id="KAK7090286.1"/>
    </source>
</evidence>
<dbReference type="AlphaFoldDB" id="A0AAN9G029"/>
<organism evidence="3 4">
    <name type="scientific">Littorina saxatilis</name>
    <dbReference type="NCBI Taxonomy" id="31220"/>
    <lineage>
        <taxon>Eukaryota</taxon>
        <taxon>Metazoa</taxon>
        <taxon>Spiralia</taxon>
        <taxon>Lophotrochozoa</taxon>
        <taxon>Mollusca</taxon>
        <taxon>Gastropoda</taxon>
        <taxon>Caenogastropoda</taxon>
        <taxon>Littorinimorpha</taxon>
        <taxon>Littorinoidea</taxon>
        <taxon>Littorinidae</taxon>
        <taxon>Littorina</taxon>
    </lineage>
</organism>
<sequence length="265" mass="29276">MESLELGDPTAGGAAKPCITRHRCHTCERTRSVRVRVLSWILGKFSLLLIIVVTSATTTFLYHKLLPDDVKHSPASSTAEDPSDVRGRGDKDSKEEQRLSQFQTEQSSTRIMSTQPSTFTSARLGLRSLVHVAHLNMTKDDPQFFTSGHVVLEEGMLLVTQATTLFLSADVILKSMNSPGDSQGRPSTVVVCLSLLRGANSKETPIACQLTYLRPRDQQLARVWMLFPAQANDRICVNSSWPSYVISNSHDMQQSVFTAFEVGHG</sequence>
<keyword evidence="2" id="KW-0812">Transmembrane</keyword>
<protein>
    <submittedName>
        <fullName evidence="3">Uncharacterized protein</fullName>
    </submittedName>
</protein>
<keyword evidence="2" id="KW-1133">Transmembrane helix</keyword>
<comment type="caution">
    <text evidence="3">The sequence shown here is derived from an EMBL/GenBank/DDBJ whole genome shotgun (WGS) entry which is preliminary data.</text>
</comment>
<dbReference type="EMBL" id="JBAMIC010000024">
    <property type="protein sequence ID" value="KAK7090286.1"/>
    <property type="molecule type" value="Genomic_DNA"/>
</dbReference>
<evidence type="ECO:0000313" key="4">
    <source>
        <dbReference type="Proteomes" id="UP001374579"/>
    </source>
</evidence>
<feature type="region of interest" description="Disordered" evidence="1">
    <location>
        <begin position="71"/>
        <end position="114"/>
    </location>
</feature>
<reference evidence="3 4" key="1">
    <citation type="submission" date="2024-02" db="EMBL/GenBank/DDBJ databases">
        <title>Chromosome-scale genome assembly of the rough periwinkle Littorina saxatilis.</title>
        <authorList>
            <person name="De Jode A."/>
            <person name="Faria R."/>
            <person name="Formenti G."/>
            <person name="Sims Y."/>
            <person name="Smith T.P."/>
            <person name="Tracey A."/>
            <person name="Wood J.M.D."/>
            <person name="Zagrodzka Z.B."/>
            <person name="Johannesson K."/>
            <person name="Butlin R.K."/>
            <person name="Leder E.H."/>
        </authorList>
    </citation>
    <scope>NUCLEOTIDE SEQUENCE [LARGE SCALE GENOMIC DNA]</scope>
    <source>
        <strain evidence="3">Snail1</strain>
        <tissue evidence="3">Muscle</tissue>
    </source>
</reference>
<feature type="transmembrane region" description="Helical" evidence="2">
    <location>
        <begin position="41"/>
        <end position="62"/>
    </location>
</feature>
<feature type="compositionally biased region" description="Polar residues" evidence="1">
    <location>
        <begin position="99"/>
        <end position="114"/>
    </location>
</feature>
<proteinExistence type="predicted"/>
<evidence type="ECO:0000256" key="1">
    <source>
        <dbReference type="SAM" id="MobiDB-lite"/>
    </source>
</evidence>
<keyword evidence="4" id="KW-1185">Reference proteome</keyword>
<accession>A0AAN9G029</accession>
<evidence type="ECO:0000256" key="2">
    <source>
        <dbReference type="SAM" id="Phobius"/>
    </source>
</evidence>
<feature type="compositionally biased region" description="Basic and acidic residues" evidence="1">
    <location>
        <begin position="83"/>
        <end position="98"/>
    </location>
</feature>
<name>A0AAN9G029_9CAEN</name>
<gene>
    <name evidence="3" type="ORF">V1264_010101</name>
</gene>
<dbReference type="Proteomes" id="UP001374579">
    <property type="component" value="Unassembled WGS sequence"/>
</dbReference>